<proteinExistence type="predicted"/>
<gene>
    <name evidence="2" type="ORF">CLOLEP_01192</name>
</gene>
<protein>
    <submittedName>
        <fullName evidence="2">Uncharacterized protein</fullName>
    </submittedName>
</protein>
<accession>A7VRK8</accession>
<feature type="compositionally biased region" description="Basic and acidic residues" evidence="1">
    <location>
        <begin position="61"/>
        <end position="72"/>
    </location>
</feature>
<reference evidence="2 3" key="1">
    <citation type="submission" date="2007-08" db="EMBL/GenBank/DDBJ databases">
        <title>Draft genome sequence of Clostridium leptum (DSM 753).</title>
        <authorList>
            <person name="Sudarsanam P."/>
            <person name="Ley R."/>
            <person name="Guruge J."/>
            <person name="Turnbaugh P.J."/>
            <person name="Mahowald M."/>
            <person name="Liep D."/>
            <person name="Gordon J."/>
        </authorList>
    </citation>
    <scope>NUCLEOTIDE SEQUENCE [LARGE SCALE GENOMIC DNA]</scope>
    <source>
        <strain evidence="2 3">DSM 753</strain>
    </source>
</reference>
<evidence type="ECO:0000256" key="1">
    <source>
        <dbReference type="SAM" id="MobiDB-lite"/>
    </source>
</evidence>
<evidence type="ECO:0000313" key="2">
    <source>
        <dbReference type="EMBL" id="EDO62330.1"/>
    </source>
</evidence>
<comment type="caution">
    <text evidence="2">The sequence shown here is derived from an EMBL/GenBank/DDBJ whole genome shotgun (WGS) entry which is preliminary data.</text>
</comment>
<dbReference type="Proteomes" id="UP000003490">
    <property type="component" value="Unassembled WGS sequence"/>
</dbReference>
<name>A7VRK8_9FIRM</name>
<dbReference type="HOGENOM" id="CLU_2715255_0_0_9"/>
<feature type="region of interest" description="Disordered" evidence="1">
    <location>
        <begin position="1"/>
        <end position="20"/>
    </location>
</feature>
<sequence>MLDYPILDFPTSGYPTSENPTQLNKDILIKEKPNTDLIKYLFLSYPFPNPSPLGRGIAAEPPERKRMEQKRQ</sequence>
<evidence type="ECO:0000313" key="3">
    <source>
        <dbReference type="Proteomes" id="UP000003490"/>
    </source>
</evidence>
<reference evidence="2 3" key="2">
    <citation type="submission" date="2007-08" db="EMBL/GenBank/DDBJ databases">
        <authorList>
            <person name="Fulton L."/>
            <person name="Clifton S."/>
            <person name="Fulton B."/>
            <person name="Xu J."/>
            <person name="Minx P."/>
            <person name="Pepin K.H."/>
            <person name="Johnson M."/>
            <person name="Thiruvilangam P."/>
            <person name="Bhonagiri V."/>
            <person name="Nash W.E."/>
            <person name="Wang C."/>
            <person name="Mardis E.R."/>
            <person name="Wilson R.K."/>
        </authorList>
    </citation>
    <scope>NUCLEOTIDE SEQUENCE [LARGE SCALE GENOMIC DNA]</scope>
    <source>
        <strain evidence="2 3">DSM 753</strain>
    </source>
</reference>
<dbReference type="EMBL" id="ABCB02000016">
    <property type="protein sequence ID" value="EDO62330.1"/>
    <property type="molecule type" value="Genomic_DNA"/>
</dbReference>
<dbReference type="AlphaFoldDB" id="A7VRK8"/>
<organism evidence="2 3">
    <name type="scientific">[Clostridium] leptum DSM 753</name>
    <dbReference type="NCBI Taxonomy" id="428125"/>
    <lineage>
        <taxon>Bacteria</taxon>
        <taxon>Bacillati</taxon>
        <taxon>Bacillota</taxon>
        <taxon>Clostridia</taxon>
        <taxon>Eubacteriales</taxon>
        <taxon>Oscillospiraceae</taxon>
        <taxon>Oscillospiraceae incertae sedis</taxon>
    </lineage>
</organism>
<feature type="region of interest" description="Disordered" evidence="1">
    <location>
        <begin position="51"/>
        <end position="72"/>
    </location>
</feature>